<evidence type="ECO:0000313" key="2">
    <source>
        <dbReference type="Proteomes" id="UP001047646"/>
    </source>
</evidence>
<organism evidence="1 2">
    <name type="scientific">Pseudomonas muyukensis</name>
    <dbReference type="NCBI Taxonomy" id="2842357"/>
    <lineage>
        <taxon>Bacteria</taxon>
        <taxon>Pseudomonadati</taxon>
        <taxon>Pseudomonadota</taxon>
        <taxon>Gammaproteobacteria</taxon>
        <taxon>Pseudomonadales</taxon>
        <taxon>Pseudomonadaceae</taxon>
        <taxon>Pseudomonas</taxon>
    </lineage>
</organism>
<protein>
    <submittedName>
        <fullName evidence="1">Type II toxin-antitoxin system HicA family toxin</fullName>
    </submittedName>
</protein>
<dbReference type="Proteomes" id="UP001047646">
    <property type="component" value="Chromosome"/>
</dbReference>
<accession>A0ABX8MBM1</accession>
<proteinExistence type="predicted"/>
<reference evidence="1" key="1">
    <citation type="journal article" date="2021" name="Microorganisms">
        <title>The Ever-Expanding Pseudomonas Genus: Description of 43 New Species and Partition of the Pseudomonas putida Group.</title>
        <authorList>
            <person name="Girard L."/>
            <person name="Lood C."/>
            <person name="Hofte M."/>
            <person name="Vandamme P."/>
            <person name="Rokni-Zadeh H."/>
            <person name="van Noort V."/>
            <person name="Lavigne R."/>
            <person name="De Mot R."/>
        </authorList>
    </citation>
    <scope>NUCLEOTIDE SEQUENCE</scope>
    <source>
        <strain evidence="1">COW39</strain>
    </source>
</reference>
<gene>
    <name evidence="1" type="ORF">KSS95_06280</name>
</gene>
<sequence>MRSRDVIRLIEADGWYEVEVKGSHHQFRHPLKRGRVTVAHPMSDLPKGTLYSILKQAGLK</sequence>
<dbReference type="EMBL" id="CP077073">
    <property type="protein sequence ID" value="QXH36434.1"/>
    <property type="molecule type" value="Genomic_DNA"/>
</dbReference>
<name>A0ABX8MBM1_9PSED</name>
<dbReference type="InterPro" id="IPR012933">
    <property type="entry name" value="HicA_mRNA_interferase"/>
</dbReference>
<dbReference type="RefSeq" id="WP_217852584.1">
    <property type="nucleotide sequence ID" value="NZ_CP077073.1"/>
</dbReference>
<evidence type="ECO:0000313" key="1">
    <source>
        <dbReference type="EMBL" id="QXH36434.1"/>
    </source>
</evidence>
<keyword evidence="2" id="KW-1185">Reference proteome</keyword>
<dbReference type="Pfam" id="PF07927">
    <property type="entry name" value="HicA_toxin"/>
    <property type="match status" value="1"/>
</dbReference>